<organism evidence="2 3">
    <name type="scientific">Emticicia agri</name>
    <dbReference type="NCBI Taxonomy" id="2492393"/>
    <lineage>
        <taxon>Bacteria</taxon>
        <taxon>Pseudomonadati</taxon>
        <taxon>Bacteroidota</taxon>
        <taxon>Cytophagia</taxon>
        <taxon>Cytophagales</taxon>
        <taxon>Leadbetterellaceae</taxon>
        <taxon>Emticicia</taxon>
    </lineage>
</organism>
<evidence type="ECO:0000313" key="2">
    <source>
        <dbReference type="EMBL" id="RYU95809.1"/>
    </source>
</evidence>
<gene>
    <name evidence="2" type="ORF">EWM59_10640</name>
</gene>
<name>A0A4Q5M1C4_9BACT</name>
<keyword evidence="3" id="KW-1185">Reference proteome</keyword>
<protein>
    <submittedName>
        <fullName evidence="2">Uncharacterized protein</fullName>
    </submittedName>
</protein>
<reference evidence="2 3" key="1">
    <citation type="submission" date="2019-02" db="EMBL/GenBank/DDBJ databases">
        <title>Bacterial novel species Emticicia sp. 17J42-9 isolated from soil.</title>
        <authorList>
            <person name="Jung H.-Y."/>
        </authorList>
    </citation>
    <scope>NUCLEOTIDE SEQUENCE [LARGE SCALE GENOMIC DNA]</scope>
    <source>
        <strain evidence="2 3">17J42-9</strain>
    </source>
</reference>
<comment type="caution">
    <text evidence="2">The sequence shown here is derived from an EMBL/GenBank/DDBJ whole genome shotgun (WGS) entry which is preliminary data.</text>
</comment>
<evidence type="ECO:0000256" key="1">
    <source>
        <dbReference type="SAM" id="Coils"/>
    </source>
</evidence>
<dbReference type="EMBL" id="SEWF01000012">
    <property type="protein sequence ID" value="RYU95809.1"/>
    <property type="molecule type" value="Genomic_DNA"/>
</dbReference>
<dbReference type="OrthoDB" id="962180at2"/>
<dbReference type="Proteomes" id="UP000293162">
    <property type="component" value="Unassembled WGS sequence"/>
</dbReference>
<keyword evidence="1" id="KW-0175">Coiled coil</keyword>
<sequence length="123" mass="14463">MTVEQQYIAEIVKAENIRTFTVFNKLTNTLFFEKAQAQEEILLLKANIESLNKIIKSKDEEIKKLKIKQKNQDFIEKKQEIKKESVKIVANKVRQSEEKAQLKKIIEDLIQEIDVCVELLNEE</sequence>
<feature type="coiled-coil region" evidence="1">
    <location>
        <begin position="34"/>
        <end position="112"/>
    </location>
</feature>
<dbReference type="AlphaFoldDB" id="A0A4Q5M1C4"/>
<evidence type="ECO:0000313" key="3">
    <source>
        <dbReference type="Proteomes" id="UP000293162"/>
    </source>
</evidence>
<dbReference type="RefSeq" id="WP_130020948.1">
    <property type="nucleotide sequence ID" value="NZ_SEWF01000012.1"/>
</dbReference>
<proteinExistence type="predicted"/>
<accession>A0A4Q5M1C4</accession>